<comment type="caution">
    <text evidence="2">The sequence shown here is derived from an EMBL/GenBank/DDBJ whole genome shotgun (WGS) entry which is preliminary data.</text>
</comment>
<proteinExistence type="predicted"/>
<dbReference type="Proteomes" id="UP001215280">
    <property type="component" value="Unassembled WGS sequence"/>
</dbReference>
<dbReference type="InterPro" id="IPR000182">
    <property type="entry name" value="GNAT_dom"/>
</dbReference>
<sequence length="203" mass="22111">NAATGEPFLRLPAPHANIIITPPRMSDVEPSVPIMNDPAVYMWLGPRAPIGYNAAKAESWLTQITAESDVLLDELRTNPRGPFSGCLVRHVREVRAEGTDVFLGDVGLGLSNWTEVQDKEEQARLVAENNAQCAGDPDIAWHIGYYIAPSHQSRGLATAAVKALIEWGIVWMGARCIRSGTFEGNHGSLKVLQKNGFVLVDTL</sequence>
<protein>
    <submittedName>
        <fullName evidence="2">Acyl-CoA N-acyltransferase</fullName>
    </submittedName>
</protein>
<dbReference type="PANTHER" id="PTHR43328:SF1">
    <property type="entry name" value="N-ACETYLTRANSFERASE DOMAIN-CONTAINING PROTEIN"/>
    <property type="match status" value="1"/>
</dbReference>
<gene>
    <name evidence="2" type="ORF">DFH07DRAFT_693943</name>
</gene>
<dbReference type="Gene3D" id="3.40.630.30">
    <property type="match status" value="1"/>
</dbReference>
<accession>A0AAD7NYI0</accession>
<name>A0AAD7NYI0_9AGAR</name>
<dbReference type="InterPro" id="IPR016181">
    <property type="entry name" value="Acyl_CoA_acyltransferase"/>
</dbReference>
<dbReference type="EMBL" id="JARJLG010000006">
    <property type="protein sequence ID" value="KAJ7780228.1"/>
    <property type="molecule type" value="Genomic_DNA"/>
</dbReference>
<evidence type="ECO:0000313" key="2">
    <source>
        <dbReference type="EMBL" id="KAJ7780228.1"/>
    </source>
</evidence>
<dbReference type="PROSITE" id="PS51186">
    <property type="entry name" value="GNAT"/>
    <property type="match status" value="1"/>
</dbReference>
<dbReference type="Pfam" id="PF13302">
    <property type="entry name" value="Acetyltransf_3"/>
    <property type="match status" value="1"/>
</dbReference>
<dbReference type="SUPFAM" id="SSF55729">
    <property type="entry name" value="Acyl-CoA N-acyltransferases (Nat)"/>
    <property type="match status" value="1"/>
</dbReference>
<organism evidence="2 3">
    <name type="scientific">Mycena maculata</name>
    <dbReference type="NCBI Taxonomy" id="230809"/>
    <lineage>
        <taxon>Eukaryota</taxon>
        <taxon>Fungi</taxon>
        <taxon>Dikarya</taxon>
        <taxon>Basidiomycota</taxon>
        <taxon>Agaricomycotina</taxon>
        <taxon>Agaricomycetes</taxon>
        <taxon>Agaricomycetidae</taxon>
        <taxon>Agaricales</taxon>
        <taxon>Marasmiineae</taxon>
        <taxon>Mycenaceae</taxon>
        <taxon>Mycena</taxon>
    </lineage>
</organism>
<dbReference type="GO" id="GO:0016747">
    <property type="term" value="F:acyltransferase activity, transferring groups other than amino-acyl groups"/>
    <property type="evidence" value="ECO:0007669"/>
    <property type="project" value="InterPro"/>
</dbReference>
<keyword evidence="3" id="KW-1185">Reference proteome</keyword>
<feature type="domain" description="N-acetyltransferase" evidence="1">
    <location>
        <begin position="86"/>
        <end position="203"/>
    </location>
</feature>
<dbReference type="CDD" id="cd04301">
    <property type="entry name" value="NAT_SF"/>
    <property type="match status" value="1"/>
</dbReference>
<dbReference type="PANTHER" id="PTHR43328">
    <property type="entry name" value="ACETYLTRANSFERASE-RELATED"/>
    <property type="match status" value="1"/>
</dbReference>
<dbReference type="AlphaFoldDB" id="A0AAD7NYI0"/>
<evidence type="ECO:0000259" key="1">
    <source>
        <dbReference type="PROSITE" id="PS51186"/>
    </source>
</evidence>
<evidence type="ECO:0000313" key="3">
    <source>
        <dbReference type="Proteomes" id="UP001215280"/>
    </source>
</evidence>
<reference evidence="2" key="1">
    <citation type="submission" date="2023-03" db="EMBL/GenBank/DDBJ databases">
        <title>Massive genome expansion in bonnet fungi (Mycena s.s.) driven by repeated elements and novel gene families across ecological guilds.</title>
        <authorList>
            <consortium name="Lawrence Berkeley National Laboratory"/>
            <person name="Harder C.B."/>
            <person name="Miyauchi S."/>
            <person name="Viragh M."/>
            <person name="Kuo A."/>
            <person name="Thoen E."/>
            <person name="Andreopoulos B."/>
            <person name="Lu D."/>
            <person name="Skrede I."/>
            <person name="Drula E."/>
            <person name="Henrissat B."/>
            <person name="Morin E."/>
            <person name="Kohler A."/>
            <person name="Barry K."/>
            <person name="LaButti K."/>
            <person name="Morin E."/>
            <person name="Salamov A."/>
            <person name="Lipzen A."/>
            <person name="Mereny Z."/>
            <person name="Hegedus B."/>
            <person name="Baldrian P."/>
            <person name="Stursova M."/>
            <person name="Weitz H."/>
            <person name="Taylor A."/>
            <person name="Grigoriev I.V."/>
            <person name="Nagy L.G."/>
            <person name="Martin F."/>
            <person name="Kauserud H."/>
        </authorList>
    </citation>
    <scope>NUCLEOTIDE SEQUENCE</scope>
    <source>
        <strain evidence="2">CBHHK188m</strain>
    </source>
</reference>
<feature type="non-terminal residue" evidence="2">
    <location>
        <position position="203"/>
    </location>
</feature>
<feature type="non-terminal residue" evidence="2">
    <location>
        <position position="1"/>
    </location>
</feature>